<organism evidence="2 3">
    <name type="scientific">Granulicella mallensis</name>
    <dbReference type="NCBI Taxonomy" id="940614"/>
    <lineage>
        <taxon>Bacteria</taxon>
        <taxon>Pseudomonadati</taxon>
        <taxon>Acidobacteriota</taxon>
        <taxon>Terriglobia</taxon>
        <taxon>Terriglobales</taxon>
        <taxon>Acidobacteriaceae</taxon>
        <taxon>Granulicella</taxon>
    </lineage>
</organism>
<protein>
    <recommendedName>
        <fullName evidence="1">N-acetyltransferase domain-containing protein</fullName>
    </recommendedName>
</protein>
<dbReference type="Proteomes" id="UP000584867">
    <property type="component" value="Unassembled WGS sequence"/>
</dbReference>
<comment type="caution">
    <text evidence="2">The sequence shown here is derived from an EMBL/GenBank/DDBJ whole genome shotgun (WGS) entry which is preliminary data.</text>
</comment>
<gene>
    <name evidence="2" type="ORF">HDF15_000240</name>
</gene>
<evidence type="ECO:0000313" key="2">
    <source>
        <dbReference type="EMBL" id="MBB5061915.1"/>
    </source>
</evidence>
<proteinExistence type="predicted"/>
<evidence type="ECO:0000259" key="1">
    <source>
        <dbReference type="PROSITE" id="PS51186"/>
    </source>
</evidence>
<evidence type="ECO:0000313" key="3">
    <source>
        <dbReference type="Proteomes" id="UP000584867"/>
    </source>
</evidence>
<dbReference type="PROSITE" id="PS51186">
    <property type="entry name" value="GNAT"/>
    <property type="match status" value="1"/>
</dbReference>
<feature type="domain" description="N-acetyltransferase" evidence="1">
    <location>
        <begin position="1"/>
        <end position="152"/>
    </location>
</feature>
<reference evidence="2 3" key="1">
    <citation type="submission" date="2020-08" db="EMBL/GenBank/DDBJ databases">
        <title>Genomic Encyclopedia of Type Strains, Phase IV (KMG-V): Genome sequencing to study the core and pangenomes of soil and plant-associated prokaryotes.</title>
        <authorList>
            <person name="Whitman W."/>
        </authorList>
    </citation>
    <scope>NUCLEOTIDE SEQUENCE [LARGE SCALE GENOMIC DNA]</scope>
    <source>
        <strain evidence="2 3">X5P3</strain>
    </source>
</reference>
<dbReference type="InterPro" id="IPR016181">
    <property type="entry name" value="Acyl_CoA_acyltransferase"/>
</dbReference>
<sequence length="325" mass="35924">MRVEINPPDLDSEYLRCLNACFPGWGDRQMAQWAFRRGLAPDPMPDLMVLREENELLAGSAVSYRSVVLPNGSRVRAGIMTGSWTLPAARGRGCFARIIEESVAITRERGGALLLAFVTEDNPSCRQLLKAGAAPVPTSYLFTDLEASRPEEKAASGLVLFKDAELSEAVAFWAKDHEGKCRFDYSSLEDWKGQFIDRPGSVEIVRNASGAFAVIDRNPTTDRILAWWAPSQTSALQLLNELRAAALSKGRKLFTFSTDAAIAAQCEAMGFKRKPGYLTVMVTDWERLGQALQTTVLQEPDHHALLNPASPWFAGEWDIQSGDRM</sequence>
<dbReference type="Pfam" id="PF13527">
    <property type="entry name" value="Acetyltransf_9"/>
    <property type="match status" value="1"/>
</dbReference>
<dbReference type="EMBL" id="JACHIO010000001">
    <property type="protein sequence ID" value="MBB5061915.1"/>
    <property type="molecule type" value="Genomic_DNA"/>
</dbReference>
<dbReference type="Gene3D" id="3.40.630.30">
    <property type="match status" value="1"/>
</dbReference>
<dbReference type="SUPFAM" id="SSF55729">
    <property type="entry name" value="Acyl-CoA N-acyltransferases (Nat)"/>
    <property type="match status" value="1"/>
</dbReference>
<dbReference type="RefSeq" id="WP_184252444.1">
    <property type="nucleotide sequence ID" value="NZ_JACHIO010000001.1"/>
</dbReference>
<name>A0A7W7ZL27_9BACT</name>
<dbReference type="InterPro" id="IPR000182">
    <property type="entry name" value="GNAT_dom"/>
</dbReference>
<accession>A0A7W7ZL27</accession>
<dbReference type="AlphaFoldDB" id="A0A7W7ZL27"/>
<dbReference type="GO" id="GO:0016747">
    <property type="term" value="F:acyltransferase activity, transferring groups other than amino-acyl groups"/>
    <property type="evidence" value="ECO:0007669"/>
    <property type="project" value="InterPro"/>
</dbReference>